<dbReference type="EMBL" id="MU269504">
    <property type="protein sequence ID" value="KAH7902816.1"/>
    <property type="molecule type" value="Genomic_DNA"/>
</dbReference>
<gene>
    <name evidence="1" type="ORF">BJ138DRAFT_1121064</name>
</gene>
<evidence type="ECO:0000313" key="1">
    <source>
        <dbReference type="EMBL" id="KAH7902816.1"/>
    </source>
</evidence>
<organism evidence="1 2">
    <name type="scientific">Hygrophoropsis aurantiaca</name>
    <dbReference type="NCBI Taxonomy" id="72124"/>
    <lineage>
        <taxon>Eukaryota</taxon>
        <taxon>Fungi</taxon>
        <taxon>Dikarya</taxon>
        <taxon>Basidiomycota</taxon>
        <taxon>Agaricomycotina</taxon>
        <taxon>Agaricomycetes</taxon>
        <taxon>Agaricomycetidae</taxon>
        <taxon>Boletales</taxon>
        <taxon>Coniophorineae</taxon>
        <taxon>Hygrophoropsidaceae</taxon>
        <taxon>Hygrophoropsis</taxon>
    </lineage>
</organism>
<sequence length="76" mass="8755">MNLFNYQSKNILENWAYRPSKRKIASACLTLLLTVDDLCKLDLDSPSLFLDEMHKYLALFHAGYISPTAPHRKLSL</sequence>
<protein>
    <submittedName>
        <fullName evidence="1">Uncharacterized protein</fullName>
    </submittedName>
</protein>
<dbReference type="Proteomes" id="UP000790377">
    <property type="component" value="Unassembled WGS sequence"/>
</dbReference>
<name>A0ACB7ZNZ7_9AGAM</name>
<evidence type="ECO:0000313" key="2">
    <source>
        <dbReference type="Proteomes" id="UP000790377"/>
    </source>
</evidence>
<reference evidence="1" key="1">
    <citation type="journal article" date="2021" name="New Phytol.">
        <title>Evolutionary innovations through gain and loss of genes in the ectomycorrhizal Boletales.</title>
        <authorList>
            <person name="Wu G."/>
            <person name="Miyauchi S."/>
            <person name="Morin E."/>
            <person name="Kuo A."/>
            <person name="Drula E."/>
            <person name="Varga T."/>
            <person name="Kohler A."/>
            <person name="Feng B."/>
            <person name="Cao Y."/>
            <person name="Lipzen A."/>
            <person name="Daum C."/>
            <person name="Hundley H."/>
            <person name="Pangilinan J."/>
            <person name="Johnson J."/>
            <person name="Barry K."/>
            <person name="LaButti K."/>
            <person name="Ng V."/>
            <person name="Ahrendt S."/>
            <person name="Min B."/>
            <person name="Choi I.G."/>
            <person name="Park H."/>
            <person name="Plett J.M."/>
            <person name="Magnuson J."/>
            <person name="Spatafora J.W."/>
            <person name="Nagy L.G."/>
            <person name="Henrissat B."/>
            <person name="Grigoriev I.V."/>
            <person name="Yang Z.L."/>
            <person name="Xu J."/>
            <person name="Martin F.M."/>
        </authorList>
    </citation>
    <scope>NUCLEOTIDE SEQUENCE</scope>
    <source>
        <strain evidence="1">ATCC 28755</strain>
    </source>
</reference>
<proteinExistence type="predicted"/>
<accession>A0ACB7ZNZ7</accession>
<comment type="caution">
    <text evidence="1">The sequence shown here is derived from an EMBL/GenBank/DDBJ whole genome shotgun (WGS) entry which is preliminary data.</text>
</comment>
<keyword evidence="2" id="KW-1185">Reference proteome</keyword>